<evidence type="ECO:0000313" key="2">
    <source>
        <dbReference type="EMBL" id="MBU9694367.1"/>
    </source>
</evidence>
<protein>
    <submittedName>
        <fullName evidence="2">DUF2975 domain-containing protein</fullName>
    </submittedName>
</protein>
<feature type="transmembrane region" description="Helical" evidence="1">
    <location>
        <begin position="133"/>
        <end position="152"/>
    </location>
</feature>
<evidence type="ECO:0000313" key="3">
    <source>
        <dbReference type="Proteomes" id="UP001196248"/>
    </source>
</evidence>
<accession>A0ABS6ITL7</accession>
<evidence type="ECO:0000256" key="1">
    <source>
        <dbReference type="SAM" id="Phobius"/>
    </source>
</evidence>
<name>A0ABS6ITL7_9LACO</name>
<feature type="transmembrane region" description="Helical" evidence="1">
    <location>
        <begin position="58"/>
        <end position="80"/>
    </location>
</feature>
<dbReference type="EMBL" id="JAHPJJ010000001">
    <property type="protein sequence ID" value="MBU9694367.1"/>
    <property type="molecule type" value="Genomic_DNA"/>
</dbReference>
<keyword evidence="1" id="KW-0472">Membrane</keyword>
<comment type="caution">
    <text evidence="2">The sequence shown here is derived from an EMBL/GenBank/DDBJ whole genome shotgun (WGS) entry which is preliminary data.</text>
</comment>
<dbReference type="Proteomes" id="UP001196248">
    <property type="component" value="Unassembled WGS sequence"/>
</dbReference>
<reference evidence="2 3" key="1">
    <citation type="submission" date="2021-06" db="EMBL/GenBank/DDBJ databases">
        <title>Limosilactobacillus angelus sp. nov., isolated from the human vagina.</title>
        <authorList>
            <person name="Chen Y.-S."/>
        </authorList>
    </citation>
    <scope>NUCLEOTIDE SEQUENCE [LARGE SCALE GENOMIC DNA]</scope>
    <source>
        <strain evidence="2 3">P5L02</strain>
    </source>
</reference>
<gene>
    <name evidence="2" type="ORF">KSL82_00255</name>
</gene>
<keyword evidence="1" id="KW-1133">Transmembrane helix</keyword>
<feature type="transmembrane region" description="Helical" evidence="1">
    <location>
        <begin position="100"/>
        <end position="121"/>
    </location>
</feature>
<keyword evidence="3" id="KW-1185">Reference proteome</keyword>
<keyword evidence="1" id="KW-0812">Transmembrane</keyword>
<sequence length="166" mass="18846">MKKVNKFLLGAIQALVDLGIISNGLLGIGFLIVGLIYIFTDAISFKQIGNNWGIEFLLYLDILFFMAIFLYGCLALHNILNNINLQKYFAPANMVALRKLMFSFLALTILDGINTVINHFINITAQLDFFPCGNYYSFFTSLIICYLIYFIFKRGLALQNENNSII</sequence>
<dbReference type="RefSeq" id="WP_180959970.1">
    <property type="nucleotide sequence ID" value="NZ_CP117296.1"/>
</dbReference>
<proteinExistence type="predicted"/>
<organism evidence="2 3">
    <name type="scientific">Limosilactobacillus portuensis</name>
    <dbReference type="NCBI Taxonomy" id="2742601"/>
    <lineage>
        <taxon>Bacteria</taxon>
        <taxon>Bacillati</taxon>
        <taxon>Bacillota</taxon>
        <taxon>Bacilli</taxon>
        <taxon>Lactobacillales</taxon>
        <taxon>Lactobacillaceae</taxon>
        <taxon>Limosilactobacillus</taxon>
    </lineage>
</organism>
<feature type="transmembrane region" description="Helical" evidence="1">
    <location>
        <begin position="7"/>
        <end position="38"/>
    </location>
</feature>